<keyword evidence="3" id="KW-1003">Cell membrane</keyword>
<keyword evidence="13" id="KW-0472">Membrane</keyword>
<dbReference type="FunFam" id="2.60.40.60:FF:000068">
    <property type="entry name" value="Desmoglein 1"/>
    <property type="match status" value="1"/>
</dbReference>
<evidence type="ECO:0000256" key="2">
    <source>
        <dbReference type="ARBA" id="ARBA00004568"/>
    </source>
</evidence>
<feature type="domain" description="Cadherin" evidence="19">
    <location>
        <begin position="115"/>
        <end position="227"/>
    </location>
</feature>
<evidence type="ECO:0000256" key="5">
    <source>
        <dbReference type="ARBA" id="ARBA00022692"/>
    </source>
</evidence>
<keyword evidence="8" id="KW-0677">Repeat</keyword>
<evidence type="ECO:0000256" key="13">
    <source>
        <dbReference type="ARBA" id="ARBA00023136"/>
    </source>
</evidence>
<evidence type="ECO:0000256" key="1">
    <source>
        <dbReference type="ARBA" id="ARBA00004251"/>
    </source>
</evidence>
<feature type="domain" description="Cadherin" evidence="19">
    <location>
        <begin position="380"/>
        <end position="491"/>
    </location>
</feature>
<keyword evidence="7" id="KW-0732">Signal</keyword>
<dbReference type="PANTHER" id="PTHR24025">
    <property type="entry name" value="DESMOGLEIN FAMILY MEMBER"/>
    <property type="match status" value="1"/>
</dbReference>
<keyword evidence="9 15" id="KW-0106">Calcium</keyword>
<feature type="region of interest" description="Disordered" evidence="18">
    <location>
        <begin position="332"/>
        <end position="359"/>
    </location>
</feature>
<dbReference type="GO" id="GO:0055113">
    <property type="term" value="P:epiboly involved in gastrulation with mouth forming second"/>
    <property type="evidence" value="ECO:0007669"/>
    <property type="project" value="UniProtKB-ARBA"/>
</dbReference>
<keyword evidence="10 16" id="KW-0130">Cell adhesion</keyword>
<dbReference type="GO" id="GO:0005886">
    <property type="term" value="C:plasma membrane"/>
    <property type="evidence" value="ECO:0007669"/>
    <property type="project" value="UniProtKB-SubCell"/>
</dbReference>
<dbReference type="InterPro" id="IPR015919">
    <property type="entry name" value="Cadherin-like_sf"/>
</dbReference>
<dbReference type="PANTHER" id="PTHR24025:SF1">
    <property type="entry name" value="DESMOGLEIN-2"/>
    <property type="match status" value="1"/>
</dbReference>
<dbReference type="SUPFAM" id="SSF49313">
    <property type="entry name" value="Cadherin-like"/>
    <property type="match status" value="5"/>
</dbReference>
<feature type="domain" description="Cadherin" evidence="19">
    <location>
        <begin position="228"/>
        <end position="383"/>
    </location>
</feature>
<reference evidence="21" key="1">
    <citation type="submission" date="2015-09" db="EMBL/GenBank/DDBJ databases">
        <authorList>
            <person name="Sai Rama Sridatta P."/>
        </authorList>
    </citation>
    <scope>NUCLEOTIDE SEQUENCE [LARGE SCALE GENOMIC DNA]</scope>
</reference>
<dbReference type="AlphaFoldDB" id="A0A4W6EMN8"/>
<evidence type="ECO:0000313" key="20">
    <source>
        <dbReference type="Ensembl" id="ENSLCAP00010039466.1"/>
    </source>
</evidence>
<dbReference type="CDD" id="cd11304">
    <property type="entry name" value="Cadherin_repeat"/>
    <property type="match status" value="4"/>
</dbReference>
<dbReference type="InterPro" id="IPR000233">
    <property type="entry name" value="Cadherin_Y-type_LIR"/>
</dbReference>
<evidence type="ECO:0000256" key="15">
    <source>
        <dbReference type="PROSITE-ProRule" id="PRU00043"/>
    </source>
</evidence>
<dbReference type="InterPro" id="IPR002126">
    <property type="entry name" value="Cadherin-like_dom"/>
</dbReference>
<evidence type="ECO:0000256" key="6">
    <source>
        <dbReference type="ARBA" id="ARBA00022723"/>
    </source>
</evidence>
<dbReference type="InterPro" id="IPR050971">
    <property type="entry name" value="Cadherin-domain_protein"/>
</dbReference>
<keyword evidence="5 16" id="KW-0812">Transmembrane</keyword>
<keyword evidence="4" id="KW-0165">Cleavage on pair of basic residues</keyword>
<evidence type="ECO:0000256" key="3">
    <source>
        <dbReference type="ARBA" id="ARBA00022475"/>
    </source>
</evidence>
<feature type="compositionally biased region" description="Gly residues" evidence="18">
    <location>
        <begin position="332"/>
        <end position="347"/>
    </location>
</feature>
<dbReference type="GO" id="GO:0030057">
    <property type="term" value="C:desmosome"/>
    <property type="evidence" value="ECO:0007669"/>
    <property type="project" value="UniProtKB-SubCell"/>
</dbReference>
<dbReference type="FunFam" id="4.10.900.10:FF:000003">
    <property type="entry name" value="Desmoglein 1"/>
    <property type="match status" value="1"/>
</dbReference>
<evidence type="ECO:0000256" key="11">
    <source>
        <dbReference type="ARBA" id="ARBA00022949"/>
    </source>
</evidence>
<dbReference type="FunFam" id="2.60.40.60:FF:000074">
    <property type="entry name" value="Desmoglein 4"/>
    <property type="match status" value="1"/>
</dbReference>
<dbReference type="Pfam" id="PF01049">
    <property type="entry name" value="CADH_Y-type_LIR"/>
    <property type="match status" value="1"/>
</dbReference>
<dbReference type="InterPro" id="IPR027397">
    <property type="entry name" value="Catenin-bd_sf"/>
</dbReference>
<dbReference type="GO" id="GO:0045216">
    <property type="term" value="P:cell-cell junction organization"/>
    <property type="evidence" value="ECO:0007669"/>
    <property type="project" value="UniProtKB-ARBA"/>
</dbReference>
<dbReference type="FunFam" id="2.60.40.60:FF:000011">
    <property type="entry name" value="Cadherin 1"/>
    <property type="match status" value="1"/>
</dbReference>
<reference evidence="20" key="2">
    <citation type="submission" date="2025-08" db="UniProtKB">
        <authorList>
            <consortium name="Ensembl"/>
        </authorList>
    </citation>
    <scope>IDENTIFICATION</scope>
</reference>
<name>A0A4W6EMN8_LATCA</name>
<evidence type="ECO:0000313" key="21">
    <source>
        <dbReference type="Proteomes" id="UP000314980"/>
    </source>
</evidence>
<dbReference type="Gene3D" id="2.60.40.60">
    <property type="entry name" value="Cadherins"/>
    <property type="match status" value="5"/>
</dbReference>
<dbReference type="Ensembl" id="ENSLCAT00010040395.1">
    <property type="protein sequence ID" value="ENSLCAP00010039466.1"/>
    <property type="gene ID" value="ENSLCAG00010018429.1"/>
</dbReference>
<evidence type="ECO:0000256" key="12">
    <source>
        <dbReference type="ARBA" id="ARBA00022989"/>
    </source>
</evidence>
<comment type="function">
    <text evidence="17">A component of desmosome cell-cell junctions which are required for positive regulation of cellular adhesion. Involved in the interaction of plaque proteins and intermediate filaments mediating cell-cell adhesion.</text>
</comment>
<evidence type="ECO:0000256" key="7">
    <source>
        <dbReference type="ARBA" id="ARBA00022729"/>
    </source>
</evidence>
<accession>A0A4W6EMN8</accession>
<keyword evidence="11" id="KW-0965">Cell junction</keyword>
<dbReference type="InParanoid" id="A0A4W6EMN8"/>
<dbReference type="Pfam" id="PF00028">
    <property type="entry name" value="Cadherin"/>
    <property type="match status" value="2"/>
</dbReference>
<organism evidence="20 21">
    <name type="scientific">Lates calcarifer</name>
    <name type="common">Barramundi</name>
    <name type="synonym">Holocentrus calcarifer</name>
    <dbReference type="NCBI Taxonomy" id="8187"/>
    <lineage>
        <taxon>Eukaryota</taxon>
        <taxon>Metazoa</taxon>
        <taxon>Chordata</taxon>
        <taxon>Craniata</taxon>
        <taxon>Vertebrata</taxon>
        <taxon>Euteleostomi</taxon>
        <taxon>Actinopterygii</taxon>
        <taxon>Neopterygii</taxon>
        <taxon>Teleostei</taxon>
        <taxon>Neoteleostei</taxon>
        <taxon>Acanthomorphata</taxon>
        <taxon>Carangaria</taxon>
        <taxon>Carangaria incertae sedis</taxon>
        <taxon>Centropomidae</taxon>
        <taxon>Lates</taxon>
    </lineage>
</organism>
<dbReference type="FunFam" id="2.60.40.60:FF:000031">
    <property type="entry name" value="Cadherin 3"/>
    <property type="match status" value="1"/>
</dbReference>
<keyword evidence="6" id="KW-0479">Metal-binding</keyword>
<keyword evidence="14" id="KW-0325">Glycoprotein</keyword>
<dbReference type="InterPro" id="IPR009122">
    <property type="entry name" value="Desmosomal_cadherin"/>
</dbReference>
<dbReference type="FunFam" id="2.60.40.60:FF:000083">
    <property type="entry name" value="Desmoglein 1"/>
    <property type="match status" value="1"/>
</dbReference>
<evidence type="ECO:0000256" key="14">
    <source>
        <dbReference type="ARBA" id="ARBA00023180"/>
    </source>
</evidence>
<keyword evidence="12" id="KW-1133">Transmembrane helix</keyword>
<evidence type="ECO:0000256" key="4">
    <source>
        <dbReference type="ARBA" id="ARBA00022685"/>
    </source>
</evidence>
<dbReference type="Gene3D" id="4.10.900.10">
    <property type="entry name" value="TCF3-CBD (Catenin binding domain)"/>
    <property type="match status" value="1"/>
</dbReference>
<dbReference type="PROSITE" id="PS50268">
    <property type="entry name" value="CADHERIN_2"/>
    <property type="match status" value="4"/>
</dbReference>
<dbReference type="InterPro" id="IPR020894">
    <property type="entry name" value="Cadherin_CS"/>
</dbReference>
<feature type="domain" description="Cadherin" evidence="19">
    <location>
        <begin position="30"/>
        <end position="115"/>
    </location>
</feature>
<dbReference type="GO" id="GO:0005509">
    <property type="term" value="F:calcium ion binding"/>
    <property type="evidence" value="ECO:0007669"/>
    <property type="project" value="UniProtKB-UniRule"/>
</dbReference>
<sequence>MKRCLDFLEEVKKMNFLYCFRCGSLGKNIFTLSDWDEERTLYYTLLGHGASKEPVNLFIVEENTGLVRIRGTLDREERETYILTGVARFNNGTVAEGKIDLRFDVEDENDNPPVFVPVPPATIKESSPAGTLVGMLTATDADKANCSHSQIAYSIKKQEPSDGTDLFYIDRNTGSIYVKENTLDRETQSSYILTITGSDLNGAPGGNTGTGTIHIKVVDINDNVPTLEKDQYSGSIVENSAHVEVMRFKVLDADEEKTDNWLAVFDIVTGNEEGTFSIKTDPNTNEGVLMLEKPVDFEANPDISLGVAVSNVAPSVGGGGSDGTAADLSAGAGGAGAAGAAGAGPGGSAKKPSTKKRPRKGKLYPVSIAVLNEPEGVTFQPSVKPVSVSENPEENPLMEVIAVYAATDTDTGEPAENVRYAKGYDPDNWLLIDSETAEIRLQKAPDRESPFLVNGTYYAKILGLTQDMPPKMVTGTVALQVGDVNDNCPTLTNAVKYICSDTEVVDVTAVDEDGEPNSAPFSFSLVAEKSQGEWRVEPLNDTSASLRALRPLWPGHCQVAFIIQDQQGLACPDPQYLDLHVCSCEEGETCKAAGAGGRGAFHKESLSSFGWLGVGTLILGLLILLSLLMLTCSCGEVSGIFSELPFDTRESLIVYHTEGRGEDKVKHMYTYMIYFTSQKDHLKFRLCSALSSTHIILHPIMAPYNSYCYAEHYQSMDGISLPDVFLHQYYSQSASRAGEKQSAQDGLLVYDYEGQGSSASSVGCCSLLESNDDLQFLDDLAPKFKILADICSPPRRPTPLTPKKIVIPQVDNIDYIVGPSLETKPSSIHGRSPECSQSVSQSSTSLTGLNETFTSSMHRQTPTSLSGFDGATFNNMHGQSSHITTNITQSPPVSPVSTAMLPSPGLTLLLQQQPPMHYVVQPQLQSTVLLAEAPVTNRQGMILQNGSSEHSEHMLQGADTHGTLTLSRTRGDRQQCNTETLMGGHISSRGQRGPHSVQSRQEKYQVDSITFHMMCVVQMRSAEMCTQRNLKLSTLSTSSPCTHRMRVDEV</sequence>
<evidence type="ECO:0000259" key="19">
    <source>
        <dbReference type="PROSITE" id="PS50268"/>
    </source>
</evidence>
<dbReference type="SMART" id="SM00112">
    <property type="entry name" value="CA"/>
    <property type="match status" value="4"/>
</dbReference>
<reference evidence="20" key="3">
    <citation type="submission" date="2025-09" db="UniProtKB">
        <authorList>
            <consortium name="Ensembl"/>
        </authorList>
    </citation>
    <scope>IDENTIFICATION</scope>
</reference>
<evidence type="ECO:0000256" key="17">
    <source>
        <dbReference type="RuleBase" id="RU004358"/>
    </source>
</evidence>
<evidence type="ECO:0000256" key="9">
    <source>
        <dbReference type="ARBA" id="ARBA00022837"/>
    </source>
</evidence>
<dbReference type="GO" id="GO:0007156">
    <property type="term" value="P:homophilic cell adhesion via plasma membrane adhesion molecules"/>
    <property type="evidence" value="ECO:0007669"/>
    <property type="project" value="InterPro"/>
</dbReference>
<dbReference type="Proteomes" id="UP000314980">
    <property type="component" value="Unassembled WGS sequence"/>
</dbReference>
<evidence type="ECO:0000256" key="18">
    <source>
        <dbReference type="SAM" id="MobiDB-lite"/>
    </source>
</evidence>
<evidence type="ECO:0000256" key="10">
    <source>
        <dbReference type="ARBA" id="ARBA00022889"/>
    </source>
</evidence>
<keyword evidence="21" id="KW-1185">Reference proteome</keyword>
<protein>
    <recommendedName>
        <fullName evidence="19">Cadherin domain-containing protein</fullName>
    </recommendedName>
</protein>
<evidence type="ECO:0000256" key="16">
    <source>
        <dbReference type="RuleBase" id="RU003318"/>
    </source>
</evidence>
<dbReference type="PRINTS" id="PR01818">
    <property type="entry name" value="DESMOCADHERN"/>
</dbReference>
<dbReference type="PRINTS" id="PR00205">
    <property type="entry name" value="CADHERIN"/>
</dbReference>
<comment type="subcellular location">
    <subcellularLocation>
        <location evidence="2">Cell junction</location>
        <location evidence="2">Desmosome</location>
    </subcellularLocation>
    <subcellularLocation>
        <location evidence="1 16">Cell membrane</location>
        <topology evidence="1 16">Single-pass type I membrane protein</topology>
    </subcellularLocation>
</comment>
<dbReference type="PROSITE" id="PS00232">
    <property type="entry name" value="CADHERIN_1"/>
    <property type="match status" value="2"/>
</dbReference>
<proteinExistence type="predicted"/>
<dbReference type="GeneTree" id="ENSGT01030000234624"/>
<evidence type="ECO:0000256" key="8">
    <source>
        <dbReference type="ARBA" id="ARBA00022737"/>
    </source>
</evidence>